<evidence type="ECO:0000313" key="3">
    <source>
        <dbReference type="Proteomes" id="UP000092993"/>
    </source>
</evidence>
<proteinExistence type="predicted"/>
<protein>
    <submittedName>
        <fullName evidence="2">Uncharacterized protein</fullName>
    </submittedName>
</protein>
<dbReference type="InterPro" id="IPR027796">
    <property type="entry name" value="OTT_1508_deam-like"/>
</dbReference>
<dbReference type="OMA" id="TRMENLY"/>
<dbReference type="AlphaFoldDB" id="A0A1C7MC55"/>
<comment type="caution">
    <text evidence="2">The sequence shown here is derived from an EMBL/GenBank/DDBJ whole genome shotgun (WGS) entry which is preliminary data.</text>
</comment>
<organism evidence="2 3">
    <name type="scientific">Grifola frondosa</name>
    <name type="common">Maitake</name>
    <name type="synonym">Polyporus frondosus</name>
    <dbReference type="NCBI Taxonomy" id="5627"/>
    <lineage>
        <taxon>Eukaryota</taxon>
        <taxon>Fungi</taxon>
        <taxon>Dikarya</taxon>
        <taxon>Basidiomycota</taxon>
        <taxon>Agaricomycotina</taxon>
        <taxon>Agaricomycetes</taxon>
        <taxon>Polyporales</taxon>
        <taxon>Grifolaceae</taxon>
        <taxon>Grifola</taxon>
    </lineage>
</organism>
<dbReference type="Proteomes" id="UP000092993">
    <property type="component" value="Unassembled WGS sequence"/>
</dbReference>
<dbReference type="OrthoDB" id="3063780at2759"/>
<reference evidence="2 3" key="1">
    <citation type="submission" date="2016-03" db="EMBL/GenBank/DDBJ databases">
        <title>Whole genome sequencing of Grifola frondosa 9006-11.</title>
        <authorList>
            <person name="Min B."/>
            <person name="Park H."/>
            <person name="Kim J.-G."/>
            <person name="Cho H."/>
            <person name="Oh Y.-L."/>
            <person name="Kong W.-S."/>
            <person name="Choi I.-G."/>
        </authorList>
    </citation>
    <scope>NUCLEOTIDE SEQUENCE [LARGE SCALE GENOMIC DNA]</scope>
    <source>
        <strain evidence="2 3">9006-11</strain>
    </source>
</reference>
<dbReference type="EMBL" id="LUGG01000005">
    <property type="protein sequence ID" value="OBZ74470.1"/>
    <property type="molecule type" value="Genomic_DNA"/>
</dbReference>
<sequence>MTDSDGRDLQAHLIEQDGLGWRHREEMKLLDVIALCLTTGQSHDIVAVAFDKRHILTIALSKNHATSVADREQASLFFNALSDPNNNRPIDIIAVIATYSGMNMNKRVRKVAESLNNARTHITALLDQYNAGSRDTEFHPRDPVLSFELDVRESLQRALDKFSFSVKDFDINGPGGRLDPIMMFVAASQAAYYLMKTRFIQSEAEKPTGLPSFQTFQRRLAKLAQYSRGIRRLFTYRDRLSGQIPPFRWIDFPLDDPRSVKISQSPLDVAFRVMEINPASTEYGDLFWQCYPVPIEHWITTVTPTFHAEMRLILSLDSNQESIDSVRPIGCSKRSCLCCWHWINFYNVAHGTQWMTASSHGKPYMNWGLSGDILVDREVVAAMRLRVCDVLEWMKGWKRLPSDGHASSSGSSPYPEDQEGEIDIELEALYAGGD</sequence>
<dbReference type="Pfam" id="PF14441">
    <property type="entry name" value="OTT_1508_deam"/>
    <property type="match status" value="1"/>
</dbReference>
<name>A0A1C7MC55_GRIFR</name>
<gene>
    <name evidence="2" type="ORF">A0H81_05380</name>
</gene>
<accession>A0A1C7MC55</accession>
<evidence type="ECO:0000313" key="2">
    <source>
        <dbReference type="EMBL" id="OBZ74470.1"/>
    </source>
</evidence>
<feature type="region of interest" description="Disordered" evidence="1">
    <location>
        <begin position="401"/>
        <end position="420"/>
    </location>
</feature>
<evidence type="ECO:0000256" key="1">
    <source>
        <dbReference type="SAM" id="MobiDB-lite"/>
    </source>
</evidence>
<keyword evidence="3" id="KW-1185">Reference proteome</keyword>